<keyword evidence="7" id="KW-0067">ATP-binding</keyword>
<keyword evidence="4" id="KW-0479">Metal-binding</keyword>
<keyword evidence="8" id="KW-0460">Magnesium</keyword>
<evidence type="ECO:0000313" key="13">
    <source>
        <dbReference type="EMBL" id="CAB4584039.1"/>
    </source>
</evidence>
<name>A0A6J6WBL4_9ZZZZ</name>
<dbReference type="Pfam" id="PF19279">
    <property type="entry name" value="YegS_C"/>
    <property type="match status" value="1"/>
</dbReference>
<comment type="cofactor">
    <cofactor evidence="1">
        <name>Mg(2+)</name>
        <dbReference type="ChEBI" id="CHEBI:18420"/>
    </cofactor>
</comment>
<dbReference type="InterPro" id="IPR050187">
    <property type="entry name" value="Lipid_Phosphate_FormReg"/>
</dbReference>
<dbReference type="EMBL" id="CAFBMI010000036">
    <property type="protein sequence ID" value="CAB4898766.1"/>
    <property type="molecule type" value="Genomic_DNA"/>
</dbReference>
<dbReference type="GO" id="GO:0004143">
    <property type="term" value="F:ATP-dependent diacylglycerol kinase activity"/>
    <property type="evidence" value="ECO:0007669"/>
    <property type="project" value="TreeGrafter"/>
</dbReference>
<dbReference type="EMBL" id="CAEZWS010000035">
    <property type="protein sequence ID" value="CAB4666323.1"/>
    <property type="molecule type" value="Genomic_DNA"/>
</dbReference>
<feature type="domain" description="DAGKc" evidence="12">
    <location>
        <begin position="1"/>
        <end position="133"/>
    </location>
</feature>
<dbReference type="EMBL" id="CAFBPG010000025">
    <property type="protein sequence ID" value="CAB5007336.1"/>
    <property type="molecule type" value="Genomic_DNA"/>
</dbReference>
<dbReference type="AlphaFoldDB" id="A0A6J6WBL4"/>
<keyword evidence="6" id="KW-0418">Kinase</keyword>
<dbReference type="GO" id="GO:0005524">
    <property type="term" value="F:ATP binding"/>
    <property type="evidence" value="ECO:0007669"/>
    <property type="project" value="UniProtKB-KW"/>
</dbReference>
<dbReference type="GO" id="GO:0008654">
    <property type="term" value="P:phospholipid biosynthetic process"/>
    <property type="evidence" value="ECO:0007669"/>
    <property type="project" value="UniProtKB-KW"/>
</dbReference>
<sequence>MWAVVINPVAGRGKGSESGARVCAILNRENVAFEIVSGTNATATSERLSQFLSRFPTASGVISVGGDGLAHLVLQHVASTSIPFLVIPAGTGNDFARTLGWSVQQSDSEETLVMRALSTRPAPIDLGLVDSEWFGAILSTGFDSIVNERANHMRWPRGPAKYNVAMLQEIVKFQPRHYSIILENRVIDTQAMLIAIGNGQSYGGGMQVCPDANLHDGLFDVMILKPISTIEFLKVFPKVYKGLHIQHPAVEIFRSRSVKIDADAVAYADGERIGALPIMAENVSGAGLTWIH</sequence>
<evidence type="ECO:0000313" key="14">
    <source>
        <dbReference type="EMBL" id="CAB4666323.1"/>
    </source>
</evidence>
<accession>A0A6J6WBL4</accession>
<dbReference type="SMART" id="SM00046">
    <property type="entry name" value="DAGKc"/>
    <property type="match status" value="1"/>
</dbReference>
<keyword evidence="9" id="KW-0443">Lipid metabolism</keyword>
<dbReference type="InterPro" id="IPR005218">
    <property type="entry name" value="Diacylglycerol/lipid_kinase"/>
</dbReference>
<evidence type="ECO:0000259" key="12">
    <source>
        <dbReference type="PROSITE" id="PS50146"/>
    </source>
</evidence>
<dbReference type="InterPro" id="IPR045540">
    <property type="entry name" value="YegS/DAGK_C"/>
</dbReference>
<dbReference type="InterPro" id="IPR017438">
    <property type="entry name" value="ATP-NAD_kinase_N"/>
</dbReference>
<dbReference type="GO" id="GO:0005886">
    <property type="term" value="C:plasma membrane"/>
    <property type="evidence" value="ECO:0007669"/>
    <property type="project" value="TreeGrafter"/>
</dbReference>
<dbReference type="Gene3D" id="3.40.50.10330">
    <property type="entry name" value="Probable inorganic polyphosphate/atp-NAD kinase, domain 1"/>
    <property type="match status" value="1"/>
</dbReference>
<dbReference type="PANTHER" id="PTHR12358:SF106">
    <property type="entry name" value="LIPID KINASE YEGS"/>
    <property type="match status" value="1"/>
</dbReference>
<dbReference type="EMBL" id="CAFBOE010000036">
    <property type="protein sequence ID" value="CAB4973082.1"/>
    <property type="molecule type" value="Genomic_DNA"/>
</dbReference>
<reference evidence="16" key="1">
    <citation type="submission" date="2020-05" db="EMBL/GenBank/DDBJ databases">
        <authorList>
            <person name="Chiriac C."/>
            <person name="Salcher M."/>
            <person name="Ghai R."/>
            <person name="Kavagutti S V."/>
        </authorList>
    </citation>
    <scope>NUCLEOTIDE SEQUENCE</scope>
</reference>
<keyword evidence="10" id="KW-0594">Phospholipid biosynthesis</keyword>
<evidence type="ECO:0000256" key="7">
    <source>
        <dbReference type="ARBA" id="ARBA00022840"/>
    </source>
</evidence>
<dbReference type="EMBL" id="CAFAAR010000034">
    <property type="protein sequence ID" value="CAB4801573.1"/>
    <property type="molecule type" value="Genomic_DNA"/>
</dbReference>
<dbReference type="PANTHER" id="PTHR12358">
    <property type="entry name" value="SPHINGOSINE KINASE"/>
    <property type="match status" value="1"/>
</dbReference>
<dbReference type="GO" id="GO:0046872">
    <property type="term" value="F:metal ion binding"/>
    <property type="evidence" value="ECO:0007669"/>
    <property type="project" value="UniProtKB-KW"/>
</dbReference>
<evidence type="ECO:0000256" key="3">
    <source>
        <dbReference type="ARBA" id="ARBA00022679"/>
    </source>
</evidence>
<keyword evidence="2" id="KW-0444">Lipid biosynthesis</keyword>
<evidence type="ECO:0000313" key="17">
    <source>
        <dbReference type="EMBL" id="CAB4801573.1"/>
    </source>
</evidence>
<keyword evidence="5" id="KW-0547">Nucleotide-binding</keyword>
<evidence type="ECO:0000256" key="10">
    <source>
        <dbReference type="ARBA" id="ARBA00023209"/>
    </source>
</evidence>
<evidence type="ECO:0000313" key="19">
    <source>
        <dbReference type="EMBL" id="CAB4973082.1"/>
    </source>
</evidence>
<evidence type="ECO:0000313" key="16">
    <source>
        <dbReference type="EMBL" id="CAB4780885.1"/>
    </source>
</evidence>
<proteinExistence type="predicted"/>
<evidence type="ECO:0000256" key="1">
    <source>
        <dbReference type="ARBA" id="ARBA00001946"/>
    </source>
</evidence>
<evidence type="ECO:0000256" key="2">
    <source>
        <dbReference type="ARBA" id="ARBA00022516"/>
    </source>
</evidence>
<dbReference type="Pfam" id="PF00781">
    <property type="entry name" value="DAGK_cat"/>
    <property type="match status" value="1"/>
</dbReference>
<evidence type="ECO:0000256" key="11">
    <source>
        <dbReference type="ARBA" id="ARBA00023264"/>
    </source>
</evidence>
<evidence type="ECO:0000256" key="4">
    <source>
        <dbReference type="ARBA" id="ARBA00022723"/>
    </source>
</evidence>
<keyword evidence="11" id="KW-1208">Phospholipid metabolism</keyword>
<dbReference type="InterPro" id="IPR016064">
    <property type="entry name" value="NAD/diacylglycerol_kinase_sf"/>
</dbReference>
<dbReference type="EMBL" id="CAEZZZ010000045">
    <property type="protein sequence ID" value="CAB4780885.1"/>
    <property type="molecule type" value="Genomic_DNA"/>
</dbReference>
<dbReference type="SUPFAM" id="SSF111331">
    <property type="entry name" value="NAD kinase/diacylglycerol kinase-like"/>
    <property type="match status" value="1"/>
</dbReference>
<protein>
    <submittedName>
        <fullName evidence="16">Unannotated protein</fullName>
    </submittedName>
</protein>
<dbReference type="EMBL" id="CAEZXT010000054">
    <property type="protein sequence ID" value="CAB4701761.1"/>
    <property type="molecule type" value="Genomic_DNA"/>
</dbReference>
<dbReference type="NCBIfam" id="TIGR00147">
    <property type="entry name" value="YegS/Rv2252/BmrU family lipid kinase"/>
    <property type="match status" value="1"/>
</dbReference>
<dbReference type="EMBL" id="CAEZUA010000013">
    <property type="protein sequence ID" value="CAB4584039.1"/>
    <property type="molecule type" value="Genomic_DNA"/>
</dbReference>
<evidence type="ECO:0000313" key="15">
    <source>
        <dbReference type="EMBL" id="CAB4701761.1"/>
    </source>
</evidence>
<dbReference type="PROSITE" id="PS50146">
    <property type="entry name" value="DAGK"/>
    <property type="match status" value="1"/>
</dbReference>
<evidence type="ECO:0000256" key="8">
    <source>
        <dbReference type="ARBA" id="ARBA00022842"/>
    </source>
</evidence>
<evidence type="ECO:0000313" key="20">
    <source>
        <dbReference type="EMBL" id="CAB5007336.1"/>
    </source>
</evidence>
<gene>
    <name evidence="13" type="ORF">UFOPK1773_00351</name>
    <name evidence="14" type="ORF">UFOPK2288_00782</name>
    <name evidence="15" type="ORF">UFOPK2589_00872</name>
    <name evidence="16" type="ORF">UFOPK2931_00778</name>
    <name evidence="17" type="ORF">UFOPK3056_00533</name>
    <name evidence="18" type="ORF">UFOPK3558_00569</name>
    <name evidence="19" type="ORF">UFOPK3916_00564</name>
    <name evidence="20" type="ORF">UFOPK4074_00448</name>
</gene>
<evidence type="ECO:0000256" key="9">
    <source>
        <dbReference type="ARBA" id="ARBA00023098"/>
    </source>
</evidence>
<evidence type="ECO:0000256" key="6">
    <source>
        <dbReference type="ARBA" id="ARBA00022777"/>
    </source>
</evidence>
<keyword evidence="3" id="KW-0808">Transferase</keyword>
<evidence type="ECO:0000256" key="5">
    <source>
        <dbReference type="ARBA" id="ARBA00022741"/>
    </source>
</evidence>
<dbReference type="InterPro" id="IPR001206">
    <property type="entry name" value="Diacylglycerol_kinase_cat_dom"/>
</dbReference>
<organism evidence="16">
    <name type="scientific">freshwater metagenome</name>
    <dbReference type="NCBI Taxonomy" id="449393"/>
    <lineage>
        <taxon>unclassified sequences</taxon>
        <taxon>metagenomes</taxon>
        <taxon>ecological metagenomes</taxon>
    </lineage>
</organism>
<evidence type="ECO:0000313" key="18">
    <source>
        <dbReference type="EMBL" id="CAB4898766.1"/>
    </source>
</evidence>
<dbReference type="Gene3D" id="2.60.200.40">
    <property type="match status" value="1"/>
</dbReference>